<protein>
    <submittedName>
        <fullName evidence="2">Putative transcriptional regulator</fullName>
    </submittedName>
</protein>
<feature type="compositionally biased region" description="Basic and acidic residues" evidence="1">
    <location>
        <begin position="73"/>
        <end position="91"/>
    </location>
</feature>
<dbReference type="InterPro" id="IPR010985">
    <property type="entry name" value="Ribbon_hlx_hlx"/>
</dbReference>
<gene>
    <name evidence="2" type="ORF">GGR04_001344</name>
</gene>
<reference evidence="2 3" key="1">
    <citation type="submission" date="2020-08" db="EMBL/GenBank/DDBJ databases">
        <title>Genomic Encyclopedia of Type Strains, Phase IV (KMG-IV): sequencing the most valuable type-strain genomes for metagenomic binning, comparative biology and taxonomic classification.</title>
        <authorList>
            <person name="Goeker M."/>
        </authorList>
    </citation>
    <scope>NUCLEOTIDE SEQUENCE [LARGE SCALE GENOMIC DNA]</scope>
    <source>
        <strain evidence="2 3">DSM 102238</strain>
    </source>
</reference>
<evidence type="ECO:0000313" key="2">
    <source>
        <dbReference type="EMBL" id="MBB3997508.1"/>
    </source>
</evidence>
<proteinExistence type="predicted"/>
<keyword evidence="3" id="KW-1185">Reference proteome</keyword>
<sequence>MKNVTLAIDETLLERARALAERRQTSLNALMRSLLAHEVEQEDRIAWARAGIRQLIEESTLEIEPGVNVKELSRRHAENGANELHGHEHPGGRGGAQTE</sequence>
<dbReference type="RefSeq" id="WP_183199068.1">
    <property type="nucleotide sequence ID" value="NZ_JACIEK010000002.1"/>
</dbReference>
<evidence type="ECO:0000313" key="3">
    <source>
        <dbReference type="Proteomes" id="UP000542776"/>
    </source>
</evidence>
<comment type="caution">
    <text evidence="2">The sequence shown here is derived from an EMBL/GenBank/DDBJ whole genome shotgun (WGS) entry which is preliminary data.</text>
</comment>
<dbReference type="Proteomes" id="UP000542776">
    <property type="component" value="Unassembled WGS sequence"/>
</dbReference>
<evidence type="ECO:0000256" key="1">
    <source>
        <dbReference type="SAM" id="MobiDB-lite"/>
    </source>
</evidence>
<dbReference type="SUPFAM" id="SSF47598">
    <property type="entry name" value="Ribbon-helix-helix"/>
    <property type="match status" value="1"/>
</dbReference>
<accession>A0A7W6EA27</accession>
<dbReference type="AlphaFoldDB" id="A0A7W6EA27"/>
<name>A0A7W6EA27_9HYPH</name>
<feature type="region of interest" description="Disordered" evidence="1">
    <location>
        <begin position="73"/>
        <end position="99"/>
    </location>
</feature>
<organism evidence="2 3">
    <name type="scientific">Aureimonas pseudogalii</name>
    <dbReference type="NCBI Taxonomy" id="1744844"/>
    <lineage>
        <taxon>Bacteria</taxon>
        <taxon>Pseudomonadati</taxon>
        <taxon>Pseudomonadota</taxon>
        <taxon>Alphaproteobacteria</taxon>
        <taxon>Hyphomicrobiales</taxon>
        <taxon>Aurantimonadaceae</taxon>
        <taxon>Aureimonas</taxon>
    </lineage>
</organism>
<dbReference type="GO" id="GO:0006355">
    <property type="term" value="P:regulation of DNA-templated transcription"/>
    <property type="evidence" value="ECO:0007669"/>
    <property type="project" value="InterPro"/>
</dbReference>
<dbReference type="EMBL" id="JACIEK010000002">
    <property type="protein sequence ID" value="MBB3997508.1"/>
    <property type="molecule type" value="Genomic_DNA"/>
</dbReference>